<dbReference type="PROSITE" id="PS00036">
    <property type="entry name" value="BZIP_BASIC"/>
    <property type="match status" value="1"/>
</dbReference>
<dbReference type="InterPro" id="IPR013910">
    <property type="entry name" value="TF_PAP1"/>
</dbReference>
<dbReference type="PANTHER" id="PTHR40621">
    <property type="entry name" value="TRANSCRIPTION FACTOR KAPC-RELATED"/>
    <property type="match status" value="1"/>
</dbReference>
<dbReference type="Gene3D" id="1.20.5.170">
    <property type="match status" value="1"/>
</dbReference>
<dbReference type="GO" id="GO:0005737">
    <property type="term" value="C:cytoplasm"/>
    <property type="evidence" value="ECO:0007669"/>
    <property type="project" value="UniProtKB-SubCell"/>
</dbReference>
<feature type="compositionally biased region" description="Basic and acidic residues" evidence="5">
    <location>
        <begin position="120"/>
        <end position="131"/>
    </location>
</feature>
<evidence type="ECO:0000259" key="6">
    <source>
        <dbReference type="PROSITE" id="PS50217"/>
    </source>
</evidence>
<dbReference type="FunFam" id="1.20.5.170:FF:000067">
    <property type="entry name" value="BZIP transcription factor"/>
    <property type="match status" value="1"/>
</dbReference>
<dbReference type="GO" id="GO:0000976">
    <property type="term" value="F:transcription cis-regulatory region binding"/>
    <property type="evidence" value="ECO:0007669"/>
    <property type="project" value="InterPro"/>
</dbReference>
<evidence type="ECO:0000313" key="7">
    <source>
        <dbReference type="EMBL" id="KAF2830672.1"/>
    </source>
</evidence>
<dbReference type="Pfam" id="PF08601">
    <property type="entry name" value="PAP1"/>
    <property type="match status" value="1"/>
</dbReference>
<dbReference type="SMART" id="SM00338">
    <property type="entry name" value="BRLZ"/>
    <property type="match status" value="1"/>
</dbReference>
<proteinExistence type="inferred from homology"/>
<feature type="compositionally biased region" description="Basic and acidic residues" evidence="5">
    <location>
        <begin position="140"/>
        <end position="152"/>
    </location>
</feature>
<sequence length="634" mass="68057">MAGKTDFQNGAPFYLDSTQQDLLLAALASNNQNPNNMFNAGVNNRSSGTNAQFQYSADGVDPTFFTSPQQSTPATGFGTAGIDESPFIDYLDGDNSFDFDNADDDLMIGALPGDSPSGKNGEDSNDKRKSPDDDDDEDEGGGKRREGEDKQAKKPGRKPLTSEPTTKRKAQNRAAQRAFRERKEKHLKDLETKVQELEKASDAANHENGLLRGQVQRLQMELREYRKRLSLNSTGLNRTPPLASGFSSMLNTGNNNNNFSFEFPRFGGLPGTQLLDNGPLSKAKNASMSSAASGRQNSNGPAISPAARLNGSFANSPDSMGASPVTNGAQRNNILSGFSGFNTAPNKGSRGSTDSSATSQSRVFQFNSGSSTHSGSPSSSTSPSGNQDSSCGTSPEPSHMSPGQLRDTIADGYVCHGNSEGEVLFCEKLNMACGNPRNPVPRAMSKSDDKPSPVVTNVVKSPTPILNGIDYFANENGGQFDPTLFGEYRDTQAAIVGDGDFTGGFFNDAFLNAGYGSPFHFGDTPAIQKPNPLEEIERLQEGEDEVVPGDDINSMLNCHKIWSVYTFHYVSTCTLIPGRDKLSSRPDFKDGTIDIDNLCSELRAKARCSESGVVVDHKDVEAALKRLPKDAIPL</sequence>
<feature type="compositionally biased region" description="Low complexity" evidence="5">
    <location>
        <begin position="367"/>
        <end position="390"/>
    </location>
</feature>
<dbReference type="Pfam" id="PF00170">
    <property type="entry name" value="bZIP_1"/>
    <property type="match status" value="1"/>
</dbReference>
<dbReference type="InterPro" id="IPR004827">
    <property type="entry name" value="bZIP"/>
</dbReference>
<dbReference type="AlphaFoldDB" id="A0A6A7ABP8"/>
<evidence type="ECO:0000256" key="3">
    <source>
        <dbReference type="ARBA" id="ARBA00023242"/>
    </source>
</evidence>
<dbReference type="CDD" id="cd14688">
    <property type="entry name" value="bZIP_YAP"/>
    <property type="match status" value="1"/>
</dbReference>
<comment type="similarity">
    <text evidence="4">Belongs to the bZIP family. YAP subfamily.</text>
</comment>
<dbReference type="InterPro" id="IPR050936">
    <property type="entry name" value="AP-1-like"/>
</dbReference>
<keyword evidence="8" id="KW-1185">Reference proteome</keyword>
<dbReference type="GO" id="GO:0090575">
    <property type="term" value="C:RNA polymerase II transcription regulator complex"/>
    <property type="evidence" value="ECO:0007669"/>
    <property type="project" value="TreeGrafter"/>
</dbReference>
<dbReference type="GO" id="GO:0034599">
    <property type="term" value="P:cellular response to oxidative stress"/>
    <property type="evidence" value="ECO:0007669"/>
    <property type="project" value="UniProtKB-ARBA"/>
</dbReference>
<dbReference type="Proteomes" id="UP000799424">
    <property type="component" value="Unassembled WGS sequence"/>
</dbReference>
<evidence type="ECO:0000313" key="8">
    <source>
        <dbReference type="Proteomes" id="UP000799424"/>
    </source>
</evidence>
<feature type="domain" description="BZIP" evidence="6">
    <location>
        <begin position="162"/>
        <end position="225"/>
    </location>
</feature>
<dbReference type="OrthoDB" id="5380163at2759"/>
<dbReference type="InterPro" id="IPR046347">
    <property type="entry name" value="bZIP_sf"/>
</dbReference>
<accession>A0A6A7ABP8</accession>
<name>A0A6A7ABP8_9PLEO</name>
<dbReference type="GO" id="GO:0001228">
    <property type="term" value="F:DNA-binding transcription activator activity, RNA polymerase II-specific"/>
    <property type="evidence" value="ECO:0007669"/>
    <property type="project" value="TreeGrafter"/>
</dbReference>
<feature type="compositionally biased region" description="Low complexity" evidence="5">
    <location>
        <begin position="281"/>
        <end position="293"/>
    </location>
</feature>
<evidence type="ECO:0000256" key="1">
    <source>
        <dbReference type="ARBA" id="ARBA00004123"/>
    </source>
</evidence>
<organism evidence="7 8">
    <name type="scientific">Ophiobolus disseminans</name>
    <dbReference type="NCBI Taxonomy" id="1469910"/>
    <lineage>
        <taxon>Eukaryota</taxon>
        <taxon>Fungi</taxon>
        <taxon>Dikarya</taxon>
        <taxon>Ascomycota</taxon>
        <taxon>Pezizomycotina</taxon>
        <taxon>Dothideomycetes</taxon>
        <taxon>Pleosporomycetidae</taxon>
        <taxon>Pleosporales</taxon>
        <taxon>Pleosporineae</taxon>
        <taxon>Phaeosphaeriaceae</taxon>
        <taxon>Ophiobolus</taxon>
    </lineage>
</organism>
<feature type="compositionally biased region" description="Polar residues" evidence="5">
    <location>
        <begin position="312"/>
        <end position="366"/>
    </location>
</feature>
<dbReference type="EMBL" id="MU006219">
    <property type="protein sequence ID" value="KAF2830672.1"/>
    <property type="molecule type" value="Genomic_DNA"/>
</dbReference>
<dbReference type="SUPFAM" id="SSF57959">
    <property type="entry name" value="Leucine zipper domain"/>
    <property type="match status" value="1"/>
</dbReference>
<evidence type="ECO:0000256" key="2">
    <source>
        <dbReference type="ARBA" id="ARBA00004496"/>
    </source>
</evidence>
<dbReference type="SUPFAM" id="SSF111430">
    <property type="entry name" value="YAP1 redox domain"/>
    <property type="match status" value="1"/>
</dbReference>
<evidence type="ECO:0000256" key="4">
    <source>
        <dbReference type="ARBA" id="ARBA00038132"/>
    </source>
</evidence>
<evidence type="ECO:0000256" key="5">
    <source>
        <dbReference type="SAM" id="MobiDB-lite"/>
    </source>
</evidence>
<feature type="region of interest" description="Disordered" evidence="5">
    <location>
        <begin position="103"/>
        <end position="187"/>
    </location>
</feature>
<dbReference type="PROSITE" id="PS50217">
    <property type="entry name" value="BZIP"/>
    <property type="match status" value="1"/>
</dbReference>
<feature type="region of interest" description="Disordered" evidence="5">
    <location>
        <begin position="274"/>
        <end position="405"/>
    </location>
</feature>
<reference evidence="7" key="1">
    <citation type="journal article" date="2020" name="Stud. Mycol.">
        <title>101 Dothideomycetes genomes: a test case for predicting lifestyles and emergence of pathogens.</title>
        <authorList>
            <person name="Haridas S."/>
            <person name="Albert R."/>
            <person name="Binder M."/>
            <person name="Bloem J."/>
            <person name="Labutti K."/>
            <person name="Salamov A."/>
            <person name="Andreopoulos B."/>
            <person name="Baker S."/>
            <person name="Barry K."/>
            <person name="Bills G."/>
            <person name="Bluhm B."/>
            <person name="Cannon C."/>
            <person name="Castanera R."/>
            <person name="Culley D."/>
            <person name="Daum C."/>
            <person name="Ezra D."/>
            <person name="Gonzalez J."/>
            <person name="Henrissat B."/>
            <person name="Kuo A."/>
            <person name="Liang C."/>
            <person name="Lipzen A."/>
            <person name="Lutzoni F."/>
            <person name="Magnuson J."/>
            <person name="Mondo S."/>
            <person name="Nolan M."/>
            <person name="Ohm R."/>
            <person name="Pangilinan J."/>
            <person name="Park H.-J."/>
            <person name="Ramirez L."/>
            <person name="Alfaro M."/>
            <person name="Sun H."/>
            <person name="Tritt A."/>
            <person name="Yoshinaga Y."/>
            <person name="Zwiers L.-H."/>
            <person name="Turgeon B."/>
            <person name="Goodwin S."/>
            <person name="Spatafora J."/>
            <person name="Crous P."/>
            <person name="Grigoriev I."/>
        </authorList>
    </citation>
    <scope>NUCLEOTIDE SEQUENCE</scope>
    <source>
        <strain evidence="7">CBS 113818</strain>
    </source>
</reference>
<gene>
    <name evidence="7" type="ORF">CC86DRAFT_434552</name>
</gene>
<dbReference type="PANTHER" id="PTHR40621:SF6">
    <property type="entry name" value="AP-1-LIKE TRANSCRIPTION FACTOR YAP1-RELATED"/>
    <property type="match status" value="1"/>
</dbReference>
<protein>
    <submittedName>
        <fullName evidence="7">PAP1-domain-containing protein</fullName>
    </submittedName>
</protein>
<comment type="subcellular location">
    <subcellularLocation>
        <location evidence="2">Cytoplasm</location>
    </subcellularLocation>
    <subcellularLocation>
        <location evidence="1">Nucleus</location>
    </subcellularLocation>
</comment>
<dbReference type="Gene3D" id="1.10.238.100">
    <property type="entry name" value="YAP1 redox domain. Chain B"/>
    <property type="match status" value="1"/>
</dbReference>
<feature type="compositionally biased region" description="Basic and acidic residues" evidence="5">
    <location>
        <begin position="178"/>
        <end position="187"/>
    </location>
</feature>
<keyword evidence="3" id="KW-0539">Nucleus</keyword>
<dbReference type="InterPro" id="IPR023167">
    <property type="entry name" value="Yap1_redox_dom_sf"/>
</dbReference>